<dbReference type="EC" id="2.1.1.-" evidence="6"/>
<protein>
    <recommendedName>
        <fullName evidence="6">S-adenosyl-L-methionine-dependent methyltransferase</fullName>
        <ecNumber evidence="6">2.1.1.-</ecNumber>
    </recommendedName>
</protein>
<dbReference type="KEGG" id="mne:D174_11750"/>
<evidence type="ECO:0000256" key="5">
    <source>
        <dbReference type="ARBA" id="ARBA00022691"/>
    </source>
</evidence>
<sequence length="289" mass="32247">MPSNPAARTAIGPMLLSAIEALEPPQHRLIDDDLAASFLPRGTRTLAGMARAGWLRRALIAASDRSGPGLWAGIACRKRYIDDKVSDPASETDAVVILGSGLDTRPYRIARYSDLPVFEVDQQTIIDRKRTTVVRALGAVPDSVHLVGMDLEREPLMNALHTNGFRDTGRTLYIAEGLTQYLTPAAVHDLFEQLRQATAGSRLVFTYVRADFVDGTERYESDAVYRRFVPRLWKSGFSPEHLEEMLRGYGWRLIEQAGPSYYRDIYIRPTGRPLSASPIEWTALAVRSD</sequence>
<dbReference type="Gene3D" id="3.40.50.150">
    <property type="entry name" value="Vaccinia Virus protein VP39"/>
    <property type="match status" value="1"/>
</dbReference>
<dbReference type="Pfam" id="PF04072">
    <property type="entry name" value="LCM"/>
    <property type="match status" value="1"/>
</dbReference>
<dbReference type="InterPro" id="IPR011610">
    <property type="entry name" value="SAM_mthyl_Trfase_ML2640-like"/>
</dbReference>
<accession>V5XC11</accession>
<gene>
    <name evidence="7" type="ORF">D174_11750</name>
</gene>
<evidence type="ECO:0000256" key="1">
    <source>
        <dbReference type="ARBA" id="ARBA00003907"/>
    </source>
</evidence>
<keyword evidence="4 7" id="KW-0808">Transferase</keyword>
<reference evidence="7 8" key="1">
    <citation type="journal article" date="2014" name="Genome Announc.">
        <title>Complete Genome Sequence of Sterol-Transforming Mycobacterium neoaurum Strain VKM Ac-1815D.</title>
        <authorList>
            <person name="Shtratnikova V.Y."/>
            <person name="Bragin E.Y."/>
            <person name="Dovbnya D.V."/>
            <person name="Pekov Y.A."/>
            <person name="Schelkunov M.I."/>
            <person name="Strizhov N."/>
            <person name="Ivashina T.V."/>
            <person name="Ashapkin V.V."/>
            <person name="Donova M.V."/>
        </authorList>
    </citation>
    <scope>NUCLEOTIDE SEQUENCE [LARGE SCALE GENOMIC DNA]</scope>
    <source>
        <strain evidence="7 8">VKM Ac-1815D</strain>
    </source>
</reference>
<dbReference type="SUPFAM" id="SSF53335">
    <property type="entry name" value="S-adenosyl-L-methionine-dependent methyltransferases"/>
    <property type="match status" value="1"/>
</dbReference>
<evidence type="ECO:0000256" key="3">
    <source>
        <dbReference type="ARBA" id="ARBA00022603"/>
    </source>
</evidence>
<proteinExistence type="inferred from homology"/>
<evidence type="ECO:0000256" key="4">
    <source>
        <dbReference type="ARBA" id="ARBA00022679"/>
    </source>
</evidence>
<dbReference type="InterPro" id="IPR007213">
    <property type="entry name" value="Ppm1/Ppm2/Tcmp"/>
</dbReference>
<dbReference type="GeneID" id="43450161"/>
<dbReference type="GO" id="GO:0032259">
    <property type="term" value="P:methylation"/>
    <property type="evidence" value="ECO:0007669"/>
    <property type="project" value="UniProtKB-KW"/>
</dbReference>
<dbReference type="InterPro" id="IPR029063">
    <property type="entry name" value="SAM-dependent_MTases_sf"/>
</dbReference>
<dbReference type="HOGENOM" id="CLU_056160_3_1_11"/>
<comment type="similarity">
    <text evidence="2 6">Belongs to the UPF0677 family.</text>
</comment>
<dbReference type="PANTHER" id="PTHR43619:SF2">
    <property type="entry name" value="S-ADENOSYL-L-METHIONINE-DEPENDENT METHYLTRANSFERASES SUPERFAMILY PROTEIN"/>
    <property type="match status" value="1"/>
</dbReference>
<dbReference type="NCBIfam" id="TIGR00027">
    <property type="entry name" value="mthyl_TIGR00027"/>
    <property type="match status" value="1"/>
</dbReference>
<evidence type="ECO:0000313" key="7">
    <source>
        <dbReference type="EMBL" id="AHC25221.1"/>
    </source>
</evidence>
<dbReference type="PANTHER" id="PTHR43619">
    <property type="entry name" value="S-ADENOSYL-L-METHIONINE-DEPENDENT METHYLTRANSFERASE YKTD-RELATED"/>
    <property type="match status" value="1"/>
</dbReference>
<evidence type="ECO:0000256" key="6">
    <source>
        <dbReference type="RuleBase" id="RU362030"/>
    </source>
</evidence>
<dbReference type="RefSeq" id="WP_019513038.1">
    <property type="nucleotide sequence ID" value="NC_023036.2"/>
</dbReference>
<dbReference type="eggNOG" id="COG3315">
    <property type="taxonomic scope" value="Bacteria"/>
</dbReference>
<name>V5XC11_MYCNE</name>
<dbReference type="GO" id="GO:0008168">
    <property type="term" value="F:methyltransferase activity"/>
    <property type="evidence" value="ECO:0007669"/>
    <property type="project" value="UniProtKB-UniRule"/>
</dbReference>
<keyword evidence="8" id="KW-1185">Reference proteome</keyword>
<organism evidence="7 8">
    <name type="scientific">Mycolicibacterium neoaurum VKM Ac-1815D</name>
    <dbReference type="NCBI Taxonomy" id="700508"/>
    <lineage>
        <taxon>Bacteria</taxon>
        <taxon>Bacillati</taxon>
        <taxon>Actinomycetota</taxon>
        <taxon>Actinomycetes</taxon>
        <taxon>Mycobacteriales</taxon>
        <taxon>Mycobacteriaceae</taxon>
        <taxon>Mycolicibacterium</taxon>
    </lineage>
</organism>
<evidence type="ECO:0000313" key="8">
    <source>
        <dbReference type="Proteomes" id="UP000018763"/>
    </source>
</evidence>
<dbReference type="Proteomes" id="UP000018763">
    <property type="component" value="Chromosome"/>
</dbReference>
<keyword evidence="5 6" id="KW-0949">S-adenosyl-L-methionine</keyword>
<comment type="function">
    <text evidence="1 6">Exhibits S-adenosyl-L-methionine-dependent methyltransferase activity.</text>
</comment>
<keyword evidence="3 6" id="KW-0489">Methyltransferase</keyword>
<evidence type="ECO:0000256" key="2">
    <source>
        <dbReference type="ARBA" id="ARBA00008138"/>
    </source>
</evidence>
<dbReference type="AlphaFoldDB" id="V5XC11"/>
<dbReference type="EMBL" id="CP006936">
    <property type="protein sequence ID" value="AHC25221.1"/>
    <property type="molecule type" value="Genomic_DNA"/>
</dbReference>